<name>A0ACC0MMV8_RHOML</name>
<gene>
    <name evidence="1" type="ORF">RHMOL_Rhmol08G0122700</name>
</gene>
<dbReference type="Proteomes" id="UP001062846">
    <property type="component" value="Chromosome 8"/>
</dbReference>
<sequence length="96" mass="10869">MENEMREEIENEKKKAFDKGYSQGYDKAGDELVDQVEQDDVLFRQQQHAESYVLGYCKALDDASAVADDVRRTTIEVPPLAESEPVAEDEEETPNA</sequence>
<evidence type="ECO:0000313" key="1">
    <source>
        <dbReference type="EMBL" id="KAI8542235.1"/>
    </source>
</evidence>
<dbReference type="EMBL" id="CM046395">
    <property type="protein sequence ID" value="KAI8542235.1"/>
    <property type="molecule type" value="Genomic_DNA"/>
</dbReference>
<organism evidence="1 2">
    <name type="scientific">Rhododendron molle</name>
    <name type="common">Chinese azalea</name>
    <name type="synonym">Azalea mollis</name>
    <dbReference type="NCBI Taxonomy" id="49168"/>
    <lineage>
        <taxon>Eukaryota</taxon>
        <taxon>Viridiplantae</taxon>
        <taxon>Streptophyta</taxon>
        <taxon>Embryophyta</taxon>
        <taxon>Tracheophyta</taxon>
        <taxon>Spermatophyta</taxon>
        <taxon>Magnoliopsida</taxon>
        <taxon>eudicotyledons</taxon>
        <taxon>Gunneridae</taxon>
        <taxon>Pentapetalae</taxon>
        <taxon>asterids</taxon>
        <taxon>Ericales</taxon>
        <taxon>Ericaceae</taxon>
        <taxon>Ericoideae</taxon>
        <taxon>Rhodoreae</taxon>
        <taxon>Rhododendron</taxon>
    </lineage>
</organism>
<proteinExistence type="predicted"/>
<reference evidence="1" key="1">
    <citation type="submission" date="2022-02" db="EMBL/GenBank/DDBJ databases">
        <title>Plant Genome Project.</title>
        <authorList>
            <person name="Zhang R.-G."/>
        </authorList>
    </citation>
    <scope>NUCLEOTIDE SEQUENCE</scope>
    <source>
        <strain evidence="1">AT1</strain>
    </source>
</reference>
<protein>
    <submittedName>
        <fullName evidence="1">Uncharacterized protein</fullName>
    </submittedName>
</protein>
<accession>A0ACC0MMV8</accession>
<comment type="caution">
    <text evidence="1">The sequence shown here is derived from an EMBL/GenBank/DDBJ whole genome shotgun (WGS) entry which is preliminary data.</text>
</comment>
<keyword evidence="2" id="KW-1185">Reference proteome</keyword>
<evidence type="ECO:0000313" key="2">
    <source>
        <dbReference type="Proteomes" id="UP001062846"/>
    </source>
</evidence>